<evidence type="ECO:0008006" key="4">
    <source>
        <dbReference type="Google" id="ProtNLM"/>
    </source>
</evidence>
<sequence>MRRYHLIPALPVLALVLMPFLPFVNTTGLWLGLPKMLVWGGFWCLMLTPALLLTERLMARDGEESDR</sequence>
<evidence type="ECO:0000313" key="2">
    <source>
        <dbReference type="EMBL" id="MFD2458597.1"/>
    </source>
</evidence>
<keyword evidence="3" id="KW-1185">Reference proteome</keyword>
<reference evidence="3" key="1">
    <citation type="journal article" date="2019" name="Int. J. Syst. Evol. Microbiol.">
        <title>The Global Catalogue of Microorganisms (GCM) 10K type strain sequencing project: providing services to taxonomists for standard genome sequencing and annotation.</title>
        <authorList>
            <consortium name="The Broad Institute Genomics Platform"/>
            <consortium name="The Broad Institute Genome Sequencing Center for Infectious Disease"/>
            <person name="Wu L."/>
            <person name="Ma J."/>
        </authorList>
    </citation>
    <scope>NUCLEOTIDE SEQUENCE [LARGE SCALE GENOMIC DNA]</scope>
    <source>
        <strain evidence="3">CGMCC 4.7643</strain>
    </source>
</reference>
<proteinExistence type="predicted"/>
<dbReference type="RefSeq" id="WP_345388267.1">
    <property type="nucleotide sequence ID" value="NZ_BAABHG010000002.1"/>
</dbReference>
<evidence type="ECO:0000256" key="1">
    <source>
        <dbReference type="SAM" id="Phobius"/>
    </source>
</evidence>
<gene>
    <name evidence="2" type="ORF">ACFSYJ_08300</name>
</gene>
<accession>A0ABW5GC00</accession>
<protein>
    <recommendedName>
        <fullName evidence="4">DUF3311 domain-containing protein</fullName>
    </recommendedName>
</protein>
<organism evidence="2 3">
    <name type="scientific">Amycolatopsis samaneae</name>
    <dbReference type="NCBI Taxonomy" id="664691"/>
    <lineage>
        <taxon>Bacteria</taxon>
        <taxon>Bacillati</taxon>
        <taxon>Actinomycetota</taxon>
        <taxon>Actinomycetes</taxon>
        <taxon>Pseudonocardiales</taxon>
        <taxon>Pseudonocardiaceae</taxon>
        <taxon>Amycolatopsis</taxon>
    </lineage>
</organism>
<feature type="transmembrane region" description="Helical" evidence="1">
    <location>
        <begin position="36"/>
        <end position="54"/>
    </location>
</feature>
<keyword evidence="1" id="KW-0812">Transmembrane</keyword>
<evidence type="ECO:0000313" key="3">
    <source>
        <dbReference type="Proteomes" id="UP001597419"/>
    </source>
</evidence>
<keyword evidence="1" id="KW-1133">Transmembrane helix</keyword>
<dbReference type="Proteomes" id="UP001597419">
    <property type="component" value="Unassembled WGS sequence"/>
</dbReference>
<comment type="caution">
    <text evidence="2">The sequence shown here is derived from an EMBL/GenBank/DDBJ whole genome shotgun (WGS) entry which is preliminary data.</text>
</comment>
<name>A0ABW5GC00_9PSEU</name>
<dbReference type="EMBL" id="JBHUKU010000004">
    <property type="protein sequence ID" value="MFD2458597.1"/>
    <property type="molecule type" value="Genomic_DNA"/>
</dbReference>
<keyword evidence="1" id="KW-0472">Membrane</keyword>